<dbReference type="AlphaFoldDB" id="A0A8S1TCS4"/>
<dbReference type="OMA" id="GYIMHSS"/>
<keyword evidence="1" id="KW-1133">Transmembrane helix</keyword>
<feature type="transmembrane region" description="Helical" evidence="1">
    <location>
        <begin position="228"/>
        <end position="249"/>
    </location>
</feature>
<reference evidence="2" key="1">
    <citation type="submission" date="2021-01" db="EMBL/GenBank/DDBJ databases">
        <authorList>
            <consortium name="Genoscope - CEA"/>
            <person name="William W."/>
        </authorList>
    </citation>
    <scope>NUCLEOTIDE SEQUENCE</scope>
</reference>
<name>A0A8S1TCS4_PAROT</name>
<protein>
    <recommendedName>
        <fullName evidence="4">Transmembrane protein</fullName>
    </recommendedName>
</protein>
<sequence>MMNYYSTIDFYNQDEEIPICNPANFKLQYYSRMIIILLSFLSSSFIGLTCILSSKRSYWTFRIISFQSLFECIDLGLAFIYNRFFMQQETLEKQCNIIGYIMHSSWLSSFCCCLFIIYQLRLLLKVDNLYETLSKNVFKVIFLFWIASYVWLLFPFLQEEFVPTGWNSFKKDCIQYFFCGFSKSWKIYLIFWTIPQIIIFVSGIILAKKNSKLAAIHLSTFQDEEFEIIQHLQLFPIIYGLAWLFNQLIRYTDIIDVFVKWIVFNDWPYAFYVFFNLIFELHLIIVLSFFLYNYNQVLNIKQIWLSALCCRKKVEINDNESLLYQDVNGTS</sequence>
<dbReference type="OrthoDB" id="306757at2759"/>
<keyword evidence="1" id="KW-0472">Membrane</keyword>
<keyword evidence="1" id="KW-0812">Transmembrane</keyword>
<feature type="transmembrane region" description="Helical" evidence="1">
    <location>
        <begin position="101"/>
        <end position="124"/>
    </location>
</feature>
<feature type="transmembrane region" description="Helical" evidence="1">
    <location>
        <begin position="33"/>
        <end position="52"/>
    </location>
</feature>
<evidence type="ECO:0008006" key="4">
    <source>
        <dbReference type="Google" id="ProtNLM"/>
    </source>
</evidence>
<feature type="transmembrane region" description="Helical" evidence="1">
    <location>
        <begin position="136"/>
        <end position="157"/>
    </location>
</feature>
<evidence type="ECO:0000313" key="2">
    <source>
        <dbReference type="EMBL" id="CAD8149537.1"/>
    </source>
</evidence>
<feature type="transmembrane region" description="Helical" evidence="1">
    <location>
        <begin position="59"/>
        <end position="81"/>
    </location>
</feature>
<comment type="caution">
    <text evidence="2">The sequence shown here is derived from an EMBL/GenBank/DDBJ whole genome shotgun (WGS) entry which is preliminary data.</text>
</comment>
<feature type="transmembrane region" description="Helical" evidence="1">
    <location>
        <begin position="187"/>
        <end position="207"/>
    </location>
</feature>
<organism evidence="2 3">
    <name type="scientific">Paramecium octaurelia</name>
    <dbReference type="NCBI Taxonomy" id="43137"/>
    <lineage>
        <taxon>Eukaryota</taxon>
        <taxon>Sar</taxon>
        <taxon>Alveolata</taxon>
        <taxon>Ciliophora</taxon>
        <taxon>Intramacronucleata</taxon>
        <taxon>Oligohymenophorea</taxon>
        <taxon>Peniculida</taxon>
        <taxon>Parameciidae</taxon>
        <taxon>Paramecium</taxon>
    </lineage>
</organism>
<proteinExistence type="predicted"/>
<dbReference type="Proteomes" id="UP000683925">
    <property type="component" value="Unassembled WGS sequence"/>
</dbReference>
<gene>
    <name evidence="2" type="ORF">POCTA_138.1.T0220280</name>
</gene>
<evidence type="ECO:0000256" key="1">
    <source>
        <dbReference type="SAM" id="Phobius"/>
    </source>
</evidence>
<feature type="transmembrane region" description="Helical" evidence="1">
    <location>
        <begin position="269"/>
        <end position="292"/>
    </location>
</feature>
<keyword evidence="3" id="KW-1185">Reference proteome</keyword>
<evidence type="ECO:0000313" key="3">
    <source>
        <dbReference type="Proteomes" id="UP000683925"/>
    </source>
</evidence>
<dbReference type="EMBL" id="CAJJDP010000022">
    <property type="protein sequence ID" value="CAD8149537.1"/>
    <property type="molecule type" value="Genomic_DNA"/>
</dbReference>
<accession>A0A8S1TCS4</accession>